<feature type="chain" id="PRO_5009909424" description="Lipoprotein" evidence="1">
    <location>
        <begin position="24"/>
        <end position="176"/>
    </location>
</feature>
<reference evidence="3" key="1">
    <citation type="submission" date="2016-11" db="EMBL/GenBank/DDBJ databases">
        <authorList>
            <person name="Varghese N."/>
            <person name="Submissions S."/>
        </authorList>
    </citation>
    <scope>NUCLEOTIDE SEQUENCE [LARGE SCALE GENOMIC DNA]</scope>
    <source>
        <strain evidence="3">DSM 24579</strain>
    </source>
</reference>
<dbReference type="EMBL" id="FQVT01000001">
    <property type="protein sequence ID" value="SHF59739.1"/>
    <property type="molecule type" value="Genomic_DNA"/>
</dbReference>
<dbReference type="RefSeq" id="WP_072876712.1">
    <property type="nucleotide sequence ID" value="NZ_FQVT01000001.1"/>
</dbReference>
<evidence type="ECO:0000256" key="1">
    <source>
        <dbReference type="SAM" id="SignalP"/>
    </source>
</evidence>
<accession>A0A1M5CYF9</accession>
<keyword evidence="1" id="KW-0732">Signal</keyword>
<evidence type="ECO:0000313" key="3">
    <source>
        <dbReference type="Proteomes" id="UP000183945"/>
    </source>
</evidence>
<organism evidence="2 3">
    <name type="scientific">Salegentibacter echinorum</name>
    <dbReference type="NCBI Taxonomy" id="1073325"/>
    <lineage>
        <taxon>Bacteria</taxon>
        <taxon>Pseudomonadati</taxon>
        <taxon>Bacteroidota</taxon>
        <taxon>Flavobacteriia</taxon>
        <taxon>Flavobacteriales</taxon>
        <taxon>Flavobacteriaceae</taxon>
        <taxon>Salegentibacter</taxon>
    </lineage>
</organism>
<dbReference type="OrthoDB" id="1357614at2"/>
<proteinExistence type="predicted"/>
<feature type="signal peptide" evidence="1">
    <location>
        <begin position="1"/>
        <end position="23"/>
    </location>
</feature>
<evidence type="ECO:0008006" key="4">
    <source>
        <dbReference type="Google" id="ProtNLM"/>
    </source>
</evidence>
<sequence length="176" mass="19454">MKTRPLYILLLLLVFLISSCSSDDDCTKTIIVQYEHVIQTPTGSTYLPEVTQEVPCSTPDPENQGEITESAKLENFSYEVLSFNYTPDTGNDTSRLQFEIKLMNNNDYTVSGAPILTMQVDDIKVSGSYSSEASSPCYELAANSSCILSFGKEESLELSQAQSVTLLDVEYLLTTD</sequence>
<dbReference type="PROSITE" id="PS51257">
    <property type="entry name" value="PROKAR_LIPOPROTEIN"/>
    <property type="match status" value="1"/>
</dbReference>
<name>A0A1M5CYF9_SALEC</name>
<dbReference type="AlphaFoldDB" id="A0A1M5CYF9"/>
<dbReference type="Proteomes" id="UP000183945">
    <property type="component" value="Unassembled WGS sequence"/>
</dbReference>
<protein>
    <recommendedName>
        <fullName evidence="4">Lipoprotein</fullName>
    </recommendedName>
</protein>
<evidence type="ECO:0000313" key="2">
    <source>
        <dbReference type="EMBL" id="SHF59739.1"/>
    </source>
</evidence>
<keyword evidence="3" id="KW-1185">Reference proteome</keyword>
<gene>
    <name evidence="2" type="ORF">SAMN05444483_101724</name>
</gene>